<proteinExistence type="predicted"/>
<sequence>MIIDLMGTPSLDEMRSCCEAARNHVLRAPHRPNNTAKLFNLAPQNPDAIDLLIKLLTFDPAKRINVEEALRHPYLEEGRMRFHSCMCSCCYMNSRRDRVYTPVFEPVHEMPFDPKWEKELCRLSMFELRDRIYRFITERTPLYGPQSLNPVRFLPLHTPGNRSTPPTQLIVFPSNFYELPTQVSLPNPVKSFPSVHLWSPQTANATISEHFPYILQSRHAKEVFQPSSSLLVINPTT</sequence>
<protein>
    <submittedName>
        <fullName evidence="4">Protein kinase domain-containing protein</fullName>
    </submittedName>
</protein>
<dbReference type="InterPro" id="IPR011009">
    <property type="entry name" value="Kinase-like_dom_sf"/>
</dbReference>
<keyword evidence="1" id="KW-0547">Nucleotide-binding</keyword>
<dbReference type="Gene3D" id="1.10.510.10">
    <property type="entry name" value="Transferase(Phosphotransferase) domain 1"/>
    <property type="match status" value="1"/>
</dbReference>
<dbReference type="PANTHER" id="PTHR24055">
    <property type="entry name" value="MITOGEN-ACTIVATED PROTEIN KINASE"/>
    <property type="match status" value="1"/>
</dbReference>
<dbReference type="WBParaSite" id="L893_g32575.t1">
    <property type="protein sequence ID" value="L893_g32575.t1"/>
    <property type="gene ID" value="L893_g32575"/>
</dbReference>
<dbReference type="AlphaFoldDB" id="A0A1I8A4E2"/>
<dbReference type="Proteomes" id="UP000095287">
    <property type="component" value="Unplaced"/>
</dbReference>
<name>A0A1I8A4E2_9BILA</name>
<dbReference type="SUPFAM" id="SSF56112">
    <property type="entry name" value="Protein kinase-like (PK-like)"/>
    <property type="match status" value="1"/>
</dbReference>
<dbReference type="InterPro" id="IPR050117">
    <property type="entry name" value="MAPK"/>
</dbReference>
<evidence type="ECO:0000313" key="4">
    <source>
        <dbReference type="WBParaSite" id="L893_g32575.t1"/>
    </source>
</evidence>
<evidence type="ECO:0000313" key="3">
    <source>
        <dbReference type="Proteomes" id="UP000095287"/>
    </source>
</evidence>
<evidence type="ECO:0000256" key="2">
    <source>
        <dbReference type="ARBA" id="ARBA00022840"/>
    </source>
</evidence>
<keyword evidence="3" id="KW-1185">Reference proteome</keyword>
<organism evidence="3 4">
    <name type="scientific">Steinernema glaseri</name>
    <dbReference type="NCBI Taxonomy" id="37863"/>
    <lineage>
        <taxon>Eukaryota</taxon>
        <taxon>Metazoa</taxon>
        <taxon>Ecdysozoa</taxon>
        <taxon>Nematoda</taxon>
        <taxon>Chromadorea</taxon>
        <taxon>Rhabditida</taxon>
        <taxon>Tylenchina</taxon>
        <taxon>Panagrolaimomorpha</taxon>
        <taxon>Strongyloidoidea</taxon>
        <taxon>Steinernematidae</taxon>
        <taxon>Steinernema</taxon>
    </lineage>
</organism>
<reference evidence="4" key="1">
    <citation type="submission" date="2016-11" db="UniProtKB">
        <authorList>
            <consortium name="WormBaseParasite"/>
        </authorList>
    </citation>
    <scope>IDENTIFICATION</scope>
</reference>
<accession>A0A1I8A4E2</accession>
<keyword evidence="2" id="KW-0067">ATP-binding</keyword>
<dbReference type="GO" id="GO:0005524">
    <property type="term" value="F:ATP binding"/>
    <property type="evidence" value="ECO:0007669"/>
    <property type="project" value="UniProtKB-KW"/>
</dbReference>
<evidence type="ECO:0000256" key="1">
    <source>
        <dbReference type="ARBA" id="ARBA00022741"/>
    </source>
</evidence>